<evidence type="ECO:0000313" key="3">
    <source>
        <dbReference type="EMBL" id="SPZ16922.1"/>
    </source>
</evidence>
<dbReference type="Proteomes" id="UP000638986">
    <property type="component" value="Unassembled WGS sequence"/>
</dbReference>
<evidence type="ECO:0000313" key="1">
    <source>
        <dbReference type="EMBL" id="MBF8642769.1"/>
    </source>
</evidence>
<evidence type="ECO:0000313" key="2">
    <source>
        <dbReference type="EMBL" id="MBH3438559.1"/>
    </source>
</evidence>
<gene>
    <name evidence="2" type="ORF">I5Q09_07660</name>
    <name evidence="1" type="ORF">IRZ65_19035</name>
    <name evidence="3" type="ORF">NCTC11842_05962</name>
</gene>
<keyword evidence="5" id="KW-1185">Reference proteome</keyword>
<reference evidence="3 4" key="1">
    <citation type="submission" date="2018-06" db="EMBL/GenBank/DDBJ databases">
        <authorList>
            <consortium name="Pathogen Informatics"/>
            <person name="Doyle S."/>
        </authorList>
    </citation>
    <scope>NUCLEOTIDE SEQUENCE [LARGE SCALE GENOMIC DNA]</scope>
    <source>
        <strain evidence="3 4">NCTC11842</strain>
    </source>
</reference>
<organism evidence="3 4">
    <name type="scientific">Pseudomonas luteola</name>
    <dbReference type="NCBI Taxonomy" id="47886"/>
    <lineage>
        <taxon>Bacteria</taxon>
        <taxon>Pseudomonadati</taxon>
        <taxon>Pseudomonadota</taxon>
        <taxon>Gammaproteobacteria</taxon>
        <taxon>Pseudomonadales</taxon>
        <taxon>Pseudomonadaceae</taxon>
        <taxon>Pseudomonas</taxon>
    </lineage>
</organism>
<dbReference type="EMBL" id="JADMCD010000011">
    <property type="protein sequence ID" value="MBF8642769.1"/>
    <property type="molecule type" value="Genomic_DNA"/>
</dbReference>
<dbReference type="RefSeq" id="WP_010798485.1">
    <property type="nucleotide sequence ID" value="NZ_CP069263.1"/>
</dbReference>
<dbReference type="AlphaFoldDB" id="A0A2X2D725"/>
<evidence type="ECO:0000313" key="4">
    <source>
        <dbReference type="Proteomes" id="UP000250443"/>
    </source>
</evidence>
<proteinExistence type="predicted"/>
<reference evidence="1 5" key="2">
    <citation type="submission" date="2020-10" db="EMBL/GenBank/DDBJ databases">
        <title>Genome sequences of Pseudomonas isolates.</title>
        <authorList>
            <person name="Wessels L."/>
            <person name="Reich F."/>
            <person name="Hammerl J."/>
        </authorList>
    </citation>
    <scope>NUCLEOTIDE SEQUENCE [LARGE SCALE GENOMIC DNA]</scope>
    <source>
        <strain evidence="1 5">20-MO00624-0</strain>
    </source>
</reference>
<dbReference type="Proteomes" id="UP000626180">
    <property type="component" value="Unassembled WGS sequence"/>
</dbReference>
<evidence type="ECO:0000313" key="5">
    <source>
        <dbReference type="Proteomes" id="UP000626180"/>
    </source>
</evidence>
<dbReference type="Proteomes" id="UP000250443">
    <property type="component" value="Unassembled WGS sequence"/>
</dbReference>
<evidence type="ECO:0000313" key="6">
    <source>
        <dbReference type="Proteomes" id="UP000638986"/>
    </source>
</evidence>
<name>A0A2X2D725_PSELU</name>
<sequence>MKCLSRLTYIFADSFALKGIIDQEGSLTITAAPLDGGEPYTWRFSARYLKNGALFQTLLDDIEHELLKHNKQKAQLQIDDLVGTPVGQVSR</sequence>
<evidence type="ECO:0008006" key="7">
    <source>
        <dbReference type="Google" id="ProtNLM"/>
    </source>
</evidence>
<accession>A0A2X2D725</accession>
<dbReference type="EMBL" id="JADTXM010000004">
    <property type="protein sequence ID" value="MBH3438559.1"/>
    <property type="molecule type" value="Genomic_DNA"/>
</dbReference>
<dbReference type="EMBL" id="UAUF01000016">
    <property type="protein sequence ID" value="SPZ16922.1"/>
    <property type="molecule type" value="Genomic_DNA"/>
</dbReference>
<protein>
    <recommendedName>
        <fullName evidence="7">DUF3509 domain-containing protein</fullName>
    </recommendedName>
</protein>
<reference evidence="2 6" key="3">
    <citation type="submission" date="2020-11" db="EMBL/GenBank/DDBJ databases">
        <title>Enhanced detection system for hospital associated transmission using whole genome sequencing surveillance.</title>
        <authorList>
            <person name="Harrison L.H."/>
            <person name="Van Tyne D."/>
            <person name="Marsh J.W."/>
            <person name="Griffith M.P."/>
            <person name="Snyder D.J."/>
            <person name="Cooper V.S."/>
            <person name="Mustapha M."/>
        </authorList>
    </citation>
    <scope>NUCLEOTIDE SEQUENCE [LARGE SCALE GENOMIC DNA]</scope>
    <source>
        <strain evidence="2 6">PSB00013</strain>
    </source>
</reference>